<keyword evidence="2" id="KW-1185">Reference proteome</keyword>
<protein>
    <submittedName>
        <fullName evidence="1">Alanine--tRNA ligase</fullName>
        <ecNumber evidence="1">6.1.1.7</ecNumber>
    </submittedName>
</protein>
<dbReference type="EC" id="6.1.1.7" evidence="1"/>
<name>A0A5Q2MZH1_9FIRM</name>
<sequence length="197" mass="23260">MILPKVCPYCGQSFGSKNPKQITCGQLDCQKARNKEKQKAWWKKKVKINQNIKGICPYCGKEFLPHPQGKIKYTCGDKACVYSYQKEWRRKKSEEGICIRCFQREAVPKKRYCSVCAKAETERGKALFHDPSCYRRNQLNEWHKKRYWERASEGVCVKCAAPRLASLRLCSKCLGRMNRYWKRMGRLKQRYPKNKAF</sequence>
<keyword evidence="1" id="KW-0436">Ligase</keyword>
<organism evidence="1 2">
    <name type="scientific">Heliorestis convoluta</name>
    <dbReference type="NCBI Taxonomy" id="356322"/>
    <lineage>
        <taxon>Bacteria</taxon>
        <taxon>Bacillati</taxon>
        <taxon>Bacillota</taxon>
        <taxon>Clostridia</taxon>
        <taxon>Eubacteriales</taxon>
        <taxon>Heliobacteriaceae</taxon>
        <taxon>Heliorestis</taxon>
    </lineage>
</organism>
<evidence type="ECO:0000313" key="2">
    <source>
        <dbReference type="Proteomes" id="UP000366051"/>
    </source>
</evidence>
<accession>A0A5Q2MZH1</accession>
<dbReference type="GO" id="GO:0004813">
    <property type="term" value="F:alanine-tRNA ligase activity"/>
    <property type="evidence" value="ECO:0007669"/>
    <property type="project" value="UniProtKB-EC"/>
</dbReference>
<reference evidence="2" key="1">
    <citation type="submission" date="2019-11" db="EMBL/GenBank/DDBJ databases">
        <title>Genome sequence of Heliorestis convoluta strain HH, an alkaliphilic and minimalistic phototrophic bacterium from a soda lake in Egypt.</title>
        <authorList>
            <person name="Dewey E.D."/>
            <person name="Stokes L.M."/>
            <person name="Burchell B.M."/>
            <person name="Shaffer K.N."/>
            <person name="Huntington A.M."/>
            <person name="Baker J.M."/>
            <person name="Nadendla S."/>
            <person name="Giglio M.G."/>
            <person name="Touchman J.W."/>
            <person name="Blankenship R.E."/>
            <person name="Madigan M.T."/>
            <person name="Sattley W.M."/>
        </authorList>
    </citation>
    <scope>NUCLEOTIDE SEQUENCE [LARGE SCALE GENOMIC DNA]</scope>
    <source>
        <strain evidence="2">HH</strain>
    </source>
</reference>
<dbReference type="AlphaFoldDB" id="A0A5Q2MZH1"/>
<proteinExistence type="predicted"/>
<dbReference type="EMBL" id="CP045875">
    <property type="protein sequence ID" value="QGG46332.1"/>
    <property type="molecule type" value="Genomic_DNA"/>
</dbReference>
<dbReference type="Proteomes" id="UP000366051">
    <property type="component" value="Chromosome"/>
</dbReference>
<dbReference type="KEGG" id="hcv:FTV88_0153"/>
<evidence type="ECO:0000313" key="1">
    <source>
        <dbReference type="EMBL" id="QGG46332.1"/>
    </source>
</evidence>
<gene>
    <name evidence="1" type="ORF">FTV88_0153</name>
</gene>